<proteinExistence type="predicted"/>
<dbReference type="EMBL" id="JAMYWD010000011">
    <property type="protein sequence ID" value="KAJ4955333.1"/>
    <property type="molecule type" value="Genomic_DNA"/>
</dbReference>
<accession>A0A9Q0GWX1</accession>
<evidence type="ECO:0000313" key="3">
    <source>
        <dbReference type="Proteomes" id="UP001141806"/>
    </source>
</evidence>
<feature type="region of interest" description="Disordered" evidence="1">
    <location>
        <begin position="108"/>
        <end position="132"/>
    </location>
</feature>
<reference evidence="2" key="1">
    <citation type="journal article" date="2023" name="Plant J.">
        <title>The genome of the king protea, Protea cynaroides.</title>
        <authorList>
            <person name="Chang J."/>
            <person name="Duong T.A."/>
            <person name="Schoeman C."/>
            <person name="Ma X."/>
            <person name="Roodt D."/>
            <person name="Barker N."/>
            <person name="Li Z."/>
            <person name="Van de Peer Y."/>
            <person name="Mizrachi E."/>
        </authorList>
    </citation>
    <scope>NUCLEOTIDE SEQUENCE</scope>
    <source>
        <tissue evidence="2">Young leaves</tissue>
    </source>
</reference>
<gene>
    <name evidence="2" type="ORF">NE237_012116</name>
</gene>
<evidence type="ECO:0000313" key="2">
    <source>
        <dbReference type="EMBL" id="KAJ4955333.1"/>
    </source>
</evidence>
<dbReference type="Proteomes" id="UP001141806">
    <property type="component" value="Unassembled WGS sequence"/>
</dbReference>
<name>A0A9Q0GWX1_9MAGN</name>
<sequence>MQWKMTGVCLEILIGCCAVLTSLATTMVPMVIAGGDTLPQVTEYFRDGRESSVNISKSVRVLHEWDIVEGGSTTFVVRIGDLIMPALNLQRHVEEQGLGFPDRTAKIMESGQGTRSGERKEAGRRLKESSMTAVPTSLASMLPGGLSLSVARLPSGSRGFLSESLASRDGTGVTGGGQDQVLRLDDAL</sequence>
<keyword evidence="3" id="KW-1185">Reference proteome</keyword>
<comment type="caution">
    <text evidence="2">The sequence shown here is derived from an EMBL/GenBank/DDBJ whole genome shotgun (WGS) entry which is preliminary data.</text>
</comment>
<protein>
    <submittedName>
        <fullName evidence="2">Uncharacterized protein</fullName>
    </submittedName>
</protein>
<organism evidence="2 3">
    <name type="scientific">Protea cynaroides</name>
    <dbReference type="NCBI Taxonomy" id="273540"/>
    <lineage>
        <taxon>Eukaryota</taxon>
        <taxon>Viridiplantae</taxon>
        <taxon>Streptophyta</taxon>
        <taxon>Embryophyta</taxon>
        <taxon>Tracheophyta</taxon>
        <taxon>Spermatophyta</taxon>
        <taxon>Magnoliopsida</taxon>
        <taxon>Proteales</taxon>
        <taxon>Proteaceae</taxon>
        <taxon>Protea</taxon>
    </lineage>
</organism>
<dbReference type="AlphaFoldDB" id="A0A9Q0GWX1"/>
<evidence type="ECO:0000256" key="1">
    <source>
        <dbReference type="SAM" id="MobiDB-lite"/>
    </source>
</evidence>
<feature type="compositionally biased region" description="Basic and acidic residues" evidence="1">
    <location>
        <begin position="116"/>
        <end position="128"/>
    </location>
</feature>